<proteinExistence type="predicted"/>
<feature type="compositionally biased region" description="Basic and acidic residues" evidence="1">
    <location>
        <begin position="58"/>
        <end position="70"/>
    </location>
</feature>
<name>A0A9D1LR38_9FIRM</name>
<gene>
    <name evidence="2" type="ORF">IAC59_04260</name>
</gene>
<dbReference type="Proteomes" id="UP000824123">
    <property type="component" value="Unassembled WGS sequence"/>
</dbReference>
<evidence type="ECO:0000313" key="2">
    <source>
        <dbReference type="EMBL" id="HIU46451.1"/>
    </source>
</evidence>
<sequence>MDKLRELFGYQRFAQDARLQRIIDSVCERYLNDVEELDDSSLDVSAAGDSNAVKPKHNPLERSQYDPDHD</sequence>
<protein>
    <submittedName>
        <fullName evidence="2">Uncharacterized protein</fullName>
    </submittedName>
</protein>
<feature type="region of interest" description="Disordered" evidence="1">
    <location>
        <begin position="41"/>
        <end position="70"/>
    </location>
</feature>
<dbReference type="EMBL" id="DVNK01000030">
    <property type="protein sequence ID" value="HIU46451.1"/>
    <property type="molecule type" value="Genomic_DNA"/>
</dbReference>
<accession>A0A9D1LR38</accession>
<evidence type="ECO:0000313" key="3">
    <source>
        <dbReference type="Proteomes" id="UP000824123"/>
    </source>
</evidence>
<evidence type="ECO:0000256" key="1">
    <source>
        <dbReference type="SAM" id="MobiDB-lite"/>
    </source>
</evidence>
<reference evidence="2" key="1">
    <citation type="submission" date="2020-10" db="EMBL/GenBank/DDBJ databases">
        <authorList>
            <person name="Gilroy R."/>
        </authorList>
    </citation>
    <scope>NUCLEOTIDE SEQUENCE</scope>
    <source>
        <strain evidence="2">ChiSxjej2B14-8506</strain>
    </source>
</reference>
<comment type="caution">
    <text evidence="2">The sequence shown here is derived from an EMBL/GenBank/DDBJ whole genome shotgun (WGS) entry which is preliminary data.</text>
</comment>
<reference evidence="2" key="2">
    <citation type="journal article" date="2021" name="PeerJ">
        <title>Extensive microbial diversity within the chicken gut microbiome revealed by metagenomics and culture.</title>
        <authorList>
            <person name="Gilroy R."/>
            <person name="Ravi A."/>
            <person name="Getino M."/>
            <person name="Pursley I."/>
            <person name="Horton D.L."/>
            <person name="Alikhan N.F."/>
            <person name="Baker D."/>
            <person name="Gharbi K."/>
            <person name="Hall N."/>
            <person name="Watson M."/>
            <person name="Adriaenssens E.M."/>
            <person name="Foster-Nyarko E."/>
            <person name="Jarju S."/>
            <person name="Secka A."/>
            <person name="Antonio M."/>
            <person name="Oren A."/>
            <person name="Chaudhuri R.R."/>
            <person name="La Ragione R."/>
            <person name="Hildebrand F."/>
            <person name="Pallen M.J."/>
        </authorList>
    </citation>
    <scope>NUCLEOTIDE SEQUENCE</scope>
    <source>
        <strain evidence="2">ChiSxjej2B14-8506</strain>
    </source>
</reference>
<dbReference type="AlphaFoldDB" id="A0A9D1LR38"/>
<organism evidence="2 3">
    <name type="scientific">Candidatus Fimadaptatus faecigallinarum</name>
    <dbReference type="NCBI Taxonomy" id="2840814"/>
    <lineage>
        <taxon>Bacteria</taxon>
        <taxon>Bacillati</taxon>
        <taxon>Bacillota</taxon>
        <taxon>Clostridia</taxon>
        <taxon>Eubacteriales</taxon>
        <taxon>Candidatus Fimadaptatus</taxon>
    </lineage>
</organism>